<evidence type="ECO:0000256" key="1">
    <source>
        <dbReference type="SAM" id="MobiDB-lite"/>
    </source>
</evidence>
<dbReference type="RefSeq" id="XP_041230029.1">
    <property type="nucleotide sequence ID" value="XM_041371875.1"/>
</dbReference>
<proteinExistence type="predicted"/>
<organism evidence="2 3">
    <name type="scientific">Suillus fuscotomentosus</name>
    <dbReference type="NCBI Taxonomy" id="1912939"/>
    <lineage>
        <taxon>Eukaryota</taxon>
        <taxon>Fungi</taxon>
        <taxon>Dikarya</taxon>
        <taxon>Basidiomycota</taxon>
        <taxon>Agaricomycotina</taxon>
        <taxon>Agaricomycetes</taxon>
        <taxon>Agaricomycetidae</taxon>
        <taxon>Boletales</taxon>
        <taxon>Suillineae</taxon>
        <taxon>Suillaceae</taxon>
        <taxon>Suillus</taxon>
    </lineage>
</organism>
<keyword evidence="3" id="KW-1185">Reference proteome</keyword>
<name>A0AAD4HR39_9AGAM</name>
<dbReference type="GeneID" id="64666173"/>
<sequence length="109" mass="12606">MHTPSKQNFTTSNESNPDSQVFLQTGETVHNHASFWTLASLGSPEARSKSLELSLTNHPSPQPRTITYDHVLCFGFLYYISAHHTWEWKLNYPPAWRFVGQHMRWTASM</sequence>
<gene>
    <name evidence="2" type="ORF">F5891DRAFT_45097</name>
</gene>
<evidence type="ECO:0000313" key="3">
    <source>
        <dbReference type="Proteomes" id="UP001195769"/>
    </source>
</evidence>
<accession>A0AAD4HR39</accession>
<dbReference type="EMBL" id="JABBWK010000010">
    <property type="protein sequence ID" value="KAG1904454.1"/>
    <property type="molecule type" value="Genomic_DNA"/>
</dbReference>
<protein>
    <submittedName>
        <fullName evidence="2">Uncharacterized protein</fullName>
    </submittedName>
</protein>
<feature type="region of interest" description="Disordered" evidence="1">
    <location>
        <begin position="1"/>
        <end position="23"/>
    </location>
</feature>
<dbReference type="AlphaFoldDB" id="A0AAD4HR39"/>
<dbReference type="Proteomes" id="UP001195769">
    <property type="component" value="Unassembled WGS sequence"/>
</dbReference>
<comment type="caution">
    <text evidence="2">The sequence shown here is derived from an EMBL/GenBank/DDBJ whole genome shotgun (WGS) entry which is preliminary data.</text>
</comment>
<evidence type="ECO:0000313" key="2">
    <source>
        <dbReference type="EMBL" id="KAG1904454.1"/>
    </source>
</evidence>
<reference evidence="2" key="1">
    <citation type="journal article" date="2020" name="New Phytol.">
        <title>Comparative genomics reveals dynamic genome evolution in host specialist ectomycorrhizal fungi.</title>
        <authorList>
            <person name="Lofgren L.A."/>
            <person name="Nguyen N.H."/>
            <person name="Vilgalys R."/>
            <person name="Ruytinx J."/>
            <person name="Liao H.L."/>
            <person name="Branco S."/>
            <person name="Kuo A."/>
            <person name="LaButti K."/>
            <person name="Lipzen A."/>
            <person name="Andreopoulos W."/>
            <person name="Pangilinan J."/>
            <person name="Riley R."/>
            <person name="Hundley H."/>
            <person name="Na H."/>
            <person name="Barry K."/>
            <person name="Grigoriev I.V."/>
            <person name="Stajich J.E."/>
            <person name="Kennedy P.G."/>
        </authorList>
    </citation>
    <scope>NUCLEOTIDE SEQUENCE</scope>
    <source>
        <strain evidence="2">FC203</strain>
    </source>
</reference>